<proteinExistence type="predicted"/>
<dbReference type="AlphaFoldDB" id="A0A0K0XA12"/>
<evidence type="ECO:0000259" key="1">
    <source>
        <dbReference type="Pfam" id="PF00561"/>
    </source>
</evidence>
<dbReference type="EMBL" id="CP012150">
    <property type="protein sequence ID" value="AKS34216.1"/>
    <property type="molecule type" value="Genomic_DNA"/>
</dbReference>
<name>A0A0K0XA12_MYCGD</name>
<evidence type="ECO:0000313" key="2">
    <source>
        <dbReference type="EMBL" id="AKS34216.1"/>
    </source>
</evidence>
<accession>A0A0K0XA12</accession>
<dbReference type="Gene3D" id="3.40.50.1820">
    <property type="entry name" value="alpha/beta hydrolase"/>
    <property type="match status" value="1"/>
</dbReference>
<dbReference type="InterPro" id="IPR000073">
    <property type="entry name" value="AB_hydrolase_1"/>
</dbReference>
<reference evidence="2 3" key="1">
    <citation type="submission" date="2015-07" db="EMBL/GenBank/DDBJ databases">
        <title>Complete genome sequence of Mycobacterium goodii X7B, a facultative thermophilic biodesulfurizing bacterium.</title>
        <authorList>
            <person name="Yu B."/>
            <person name="Li F."/>
            <person name="Xu P."/>
        </authorList>
    </citation>
    <scope>NUCLEOTIDE SEQUENCE [LARGE SCALE GENOMIC DNA]</scope>
    <source>
        <strain evidence="2 3">X7B</strain>
    </source>
</reference>
<keyword evidence="2" id="KW-0378">Hydrolase</keyword>
<gene>
    <name evidence="2" type="ORF">AFA91_22585</name>
</gene>
<evidence type="ECO:0000313" key="3">
    <source>
        <dbReference type="Proteomes" id="UP000062255"/>
    </source>
</evidence>
<dbReference type="Pfam" id="PF00561">
    <property type="entry name" value="Abhydrolase_1"/>
    <property type="match status" value="1"/>
</dbReference>
<dbReference type="PANTHER" id="PTHR43798">
    <property type="entry name" value="MONOACYLGLYCEROL LIPASE"/>
    <property type="match status" value="1"/>
</dbReference>
<dbReference type="OrthoDB" id="5422338at2"/>
<dbReference type="STRING" id="134601.AFA91_22585"/>
<dbReference type="GO" id="GO:0016787">
    <property type="term" value="F:hydrolase activity"/>
    <property type="evidence" value="ECO:0007669"/>
    <property type="project" value="UniProtKB-KW"/>
</dbReference>
<organism evidence="2 3">
    <name type="scientific">Mycolicibacterium goodii</name>
    <name type="common">Mycobacterium goodii</name>
    <dbReference type="NCBI Taxonomy" id="134601"/>
    <lineage>
        <taxon>Bacteria</taxon>
        <taxon>Bacillati</taxon>
        <taxon>Actinomycetota</taxon>
        <taxon>Actinomycetes</taxon>
        <taxon>Mycobacteriales</taxon>
        <taxon>Mycobacteriaceae</taxon>
        <taxon>Mycolicibacterium</taxon>
    </lineage>
</organism>
<dbReference type="SUPFAM" id="SSF53474">
    <property type="entry name" value="alpha/beta-Hydrolases"/>
    <property type="match status" value="1"/>
</dbReference>
<dbReference type="Proteomes" id="UP000062255">
    <property type="component" value="Chromosome"/>
</dbReference>
<protein>
    <submittedName>
        <fullName evidence="2">Alpha/beta hydrolase</fullName>
    </submittedName>
</protein>
<dbReference type="InterPro" id="IPR029058">
    <property type="entry name" value="AB_hydrolase_fold"/>
</dbReference>
<dbReference type="PATRIC" id="fig|134601.6.peg.4663"/>
<feature type="domain" description="AB hydrolase-1" evidence="1">
    <location>
        <begin position="48"/>
        <end position="293"/>
    </location>
</feature>
<dbReference type="PRINTS" id="PR00111">
    <property type="entry name" value="ABHYDROLASE"/>
</dbReference>
<sequence>MSHSLALARNAFRGGVADDICRVEHAVTTRDGVRLAVTDHRSQHADAPTVVLLHGLLLAQECWDAQVRQLRSRYGGRIRIITYDHRGHGRSTAASMWTYDVAQLASDLSDVLVAMDVSGPLTLAGHSMGGMTALAYFALPAARRPVDPQALVLVGTAAGRIAERGIARLLATPATGAVYGAVQHLPQRAADRAVASIVRPLGGVLGRFCGDGTAGGAVANVSMRNPAVTTAVGFLAGLKRYDVSHVLPSITAETFVISGANDVLTPPSHSRDLAAAIPGALHLHHPTAGHMLLQDAADCVTDTIARAMGLTHRRRARTGTSRSAARLAVVVS</sequence>
<dbReference type="InterPro" id="IPR050266">
    <property type="entry name" value="AB_hydrolase_sf"/>
</dbReference>
<dbReference type="RefSeq" id="WP_049746665.1">
    <property type="nucleotide sequence ID" value="NZ_CP012150.1"/>
</dbReference>
<dbReference type="KEGG" id="mgo:AFA91_22585"/>